<evidence type="ECO:0000256" key="2">
    <source>
        <dbReference type="SAM" id="Phobius"/>
    </source>
</evidence>
<evidence type="ECO:0000259" key="4">
    <source>
        <dbReference type="Pfam" id="PF08269"/>
    </source>
</evidence>
<feature type="domain" description="Double Cache" evidence="4">
    <location>
        <begin position="177"/>
        <end position="270"/>
    </location>
</feature>
<comment type="caution">
    <text evidence="5">The sequence shown here is derived from an EMBL/GenBank/DDBJ whole genome shotgun (WGS) entry which is preliminary data.</text>
</comment>
<feature type="domain" description="Signal transduction histidine kinase internal region" evidence="3">
    <location>
        <begin position="339"/>
        <end position="417"/>
    </location>
</feature>
<dbReference type="InterPro" id="IPR004010">
    <property type="entry name" value="Double_Cache_2"/>
</dbReference>
<dbReference type="Pfam" id="PF06580">
    <property type="entry name" value="His_kinase"/>
    <property type="match status" value="1"/>
</dbReference>
<keyword evidence="5" id="KW-0418">Kinase</keyword>
<evidence type="ECO:0000256" key="1">
    <source>
        <dbReference type="SAM" id="Coils"/>
    </source>
</evidence>
<keyword evidence="5" id="KW-0808">Transferase</keyword>
<accession>A0ABV5GP04</accession>
<name>A0ABV5GP04_9FLAO</name>
<feature type="transmembrane region" description="Helical" evidence="2">
    <location>
        <begin position="287"/>
        <end position="304"/>
    </location>
</feature>
<dbReference type="RefSeq" id="WP_236457575.1">
    <property type="nucleotide sequence ID" value="NZ_CBCSGE010000037.1"/>
</dbReference>
<dbReference type="InterPro" id="IPR050640">
    <property type="entry name" value="Bact_2-comp_sensor_kinase"/>
</dbReference>
<dbReference type="Gene3D" id="3.30.450.20">
    <property type="entry name" value="PAS domain"/>
    <property type="match status" value="1"/>
</dbReference>
<dbReference type="Pfam" id="PF08269">
    <property type="entry name" value="dCache_2"/>
    <property type="match status" value="1"/>
</dbReference>
<sequence>MKFTIKNTISRRTFIIISLGVILLTIIAIYSLSNLITKITEKSNYEIAQRSFLKKYDVFQQEFSRLLEQKNNVNQILKISKDKDLVNNLSVLNTVQLSNTVVIRNWFQINDGSIHVNNSSEKEYINKDINLSVDSIHKKENTSVIFQQDNILIWRNYFKVYKNDSTLIRYGYDVDLKKLHSYFSTIDENAPNYAFVFDKNGTTIFHPDHDKNGKNIFSFSNIKSSDTIFQNGTTYNEEIAISEYLQLDVIRFIKPLRFEGIDWYICINFPKLIADENVNNVKKHASAIYLTTTFILVFIFYLFNRANRKEYLEKASLIKDKNKLLLENEKVTKEKALIQLQQLKEQINPHFLFNTLNSLYMLIDSNNQTAKKFTLNLSKIYRYLIEPPQENIVPLNEELSFIEKYIFLQMTRFNEELQFSIEIEEDSGLIKEIPYLALQICIENIIKHNSATIESPLSTRIIIKKDVVIISNNLQKKTNPEQSNNFGLKYLQSIYNYYSKEDFKTFEKEGNFTCILPLID</sequence>
<reference evidence="5 6" key="1">
    <citation type="submission" date="2024-09" db="EMBL/GenBank/DDBJ databases">
        <authorList>
            <person name="Sun Q."/>
            <person name="Mori K."/>
        </authorList>
    </citation>
    <scope>NUCLEOTIDE SEQUENCE [LARGE SCALE GENOMIC DNA]</scope>
    <source>
        <strain evidence="5 6">CECT 7955</strain>
    </source>
</reference>
<evidence type="ECO:0000259" key="3">
    <source>
        <dbReference type="Pfam" id="PF06580"/>
    </source>
</evidence>
<keyword evidence="6" id="KW-1185">Reference proteome</keyword>
<evidence type="ECO:0000313" key="6">
    <source>
        <dbReference type="Proteomes" id="UP001589607"/>
    </source>
</evidence>
<keyword evidence="2" id="KW-0472">Membrane</keyword>
<dbReference type="Proteomes" id="UP001589607">
    <property type="component" value="Unassembled WGS sequence"/>
</dbReference>
<proteinExistence type="predicted"/>
<feature type="transmembrane region" description="Helical" evidence="2">
    <location>
        <begin position="12"/>
        <end position="32"/>
    </location>
</feature>
<dbReference type="EMBL" id="JBHMEY010000036">
    <property type="protein sequence ID" value="MFB9097125.1"/>
    <property type="molecule type" value="Genomic_DNA"/>
</dbReference>
<dbReference type="GO" id="GO:0016301">
    <property type="term" value="F:kinase activity"/>
    <property type="evidence" value="ECO:0007669"/>
    <property type="project" value="UniProtKB-KW"/>
</dbReference>
<protein>
    <submittedName>
        <fullName evidence="5">Histidine kinase</fullName>
    </submittedName>
</protein>
<dbReference type="InterPro" id="IPR010559">
    <property type="entry name" value="Sig_transdc_His_kin_internal"/>
</dbReference>
<keyword evidence="2" id="KW-0812">Transmembrane</keyword>
<dbReference type="PANTHER" id="PTHR34220">
    <property type="entry name" value="SENSOR HISTIDINE KINASE YPDA"/>
    <property type="match status" value="1"/>
</dbReference>
<keyword evidence="2" id="KW-1133">Transmembrane helix</keyword>
<gene>
    <name evidence="5" type="ORF">ACFFVF_11395</name>
</gene>
<feature type="coiled-coil region" evidence="1">
    <location>
        <begin position="314"/>
        <end position="346"/>
    </location>
</feature>
<keyword evidence="1" id="KW-0175">Coiled coil</keyword>
<evidence type="ECO:0000313" key="5">
    <source>
        <dbReference type="EMBL" id="MFB9097125.1"/>
    </source>
</evidence>
<organism evidence="5 6">
    <name type="scientific">Flavobacterium jumunjinense</name>
    <dbReference type="NCBI Taxonomy" id="998845"/>
    <lineage>
        <taxon>Bacteria</taxon>
        <taxon>Pseudomonadati</taxon>
        <taxon>Bacteroidota</taxon>
        <taxon>Flavobacteriia</taxon>
        <taxon>Flavobacteriales</taxon>
        <taxon>Flavobacteriaceae</taxon>
        <taxon>Flavobacterium</taxon>
    </lineage>
</organism>
<dbReference type="PANTHER" id="PTHR34220:SF7">
    <property type="entry name" value="SENSOR HISTIDINE KINASE YPDA"/>
    <property type="match status" value="1"/>
</dbReference>